<name>A0A1E7ZBP3_9ALTE</name>
<dbReference type="Gene3D" id="3.40.50.10930">
    <property type="match status" value="1"/>
</dbReference>
<dbReference type="InterPro" id="IPR041500">
    <property type="entry name" value="RecC_C"/>
</dbReference>
<keyword evidence="7 10" id="KW-0067">ATP-binding</keyword>
<dbReference type="InterPro" id="IPR006697">
    <property type="entry name" value="RecC"/>
</dbReference>
<evidence type="ECO:0000256" key="6">
    <source>
        <dbReference type="ARBA" id="ARBA00022839"/>
    </source>
</evidence>
<keyword evidence="5 10" id="KW-0347">Helicase</keyword>
<dbReference type="STRING" id="1656094.BFC18_10545"/>
<organism evidence="12 13">
    <name type="scientific">Alteromonas confluentis</name>
    <dbReference type="NCBI Taxonomy" id="1656094"/>
    <lineage>
        <taxon>Bacteria</taxon>
        <taxon>Pseudomonadati</taxon>
        <taxon>Pseudomonadota</taxon>
        <taxon>Gammaproteobacteria</taxon>
        <taxon>Alteromonadales</taxon>
        <taxon>Alteromonadaceae</taxon>
        <taxon>Alteromonas/Salinimonas group</taxon>
        <taxon>Alteromonas</taxon>
    </lineage>
</organism>
<evidence type="ECO:0000256" key="3">
    <source>
        <dbReference type="ARBA" id="ARBA00022763"/>
    </source>
</evidence>
<dbReference type="PIRSF" id="PIRSF000980">
    <property type="entry name" value="RecC"/>
    <property type="match status" value="1"/>
</dbReference>
<dbReference type="InterPro" id="IPR027417">
    <property type="entry name" value="P-loop_NTPase"/>
</dbReference>
<protein>
    <recommendedName>
        <fullName evidence="10">RecBCD enzyme subunit RecC</fullName>
    </recommendedName>
    <alternativeName>
        <fullName evidence="10">Exonuclease V subunit RecC</fullName>
        <shortName evidence="10">ExoV subunit RecC</shortName>
    </alternativeName>
    <alternativeName>
        <fullName evidence="10">Helicase/nuclease RecBCD subunit RecC</fullName>
    </alternativeName>
</protein>
<keyword evidence="3 10" id="KW-0227">DNA damage</keyword>
<reference evidence="12 13" key="1">
    <citation type="submission" date="2016-08" db="EMBL/GenBank/DDBJ databases">
        <authorList>
            <person name="Seilhamer J.J."/>
        </authorList>
    </citation>
    <scope>NUCLEOTIDE SEQUENCE [LARGE SCALE GENOMIC DNA]</scope>
    <source>
        <strain evidence="12 13">KCTC 42603</strain>
    </source>
</reference>
<dbReference type="Gene3D" id="1.10.10.160">
    <property type="match status" value="1"/>
</dbReference>
<evidence type="ECO:0000313" key="13">
    <source>
        <dbReference type="Proteomes" id="UP000175691"/>
    </source>
</evidence>
<comment type="similarity">
    <text evidence="10">Belongs to the RecC family.</text>
</comment>
<keyword evidence="9 10" id="KW-0234">DNA repair</keyword>
<evidence type="ECO:0000256" key="5">
    <source>
        <dbReference type="ARBA" id="ARBA00022806"/>
    </source>
</evidence>
<sequence length="1077" mass="121598">MVESPGMQHWLNMALAEEHTVAMNLSFPLPVRFMWDTARQILGEHRVPKQSAYRREVLVWRIDAIIRSDAFSASAEAKTVNRYWQDIDNEDEASLQRLQLATALADVYEQYLLFRPQWLFAWENGELAETGSDDEAWQASIWRMLVAEEADHPARLHADAVEALCNGEAVNTLPDNIIVFAINTMAPQLIQFLDALGRHIDIHVFHLNPSVNYWGDVKSNKEQARLLREEGLTQWQESRQDNPLLGNLGQQGRDLFNLLTPLESYEVSAFELDAPGEGDAQQSLLHALQQDIFNAIAPDGGFQYDTADTSVSVCSAHTTLREVEALHDYLLGLMQAGDDTSDTSDVLKPSDVVVMCPAIEEYAPFIEAVFHRVGAPESHDQAPPRIPCSIADRAPLDAEPMIAAFMQLLSLPDSRFEVSQIIDYLRLEPVQRKFRLNGDDIELMSQWLHQAHVHWGRDKTHKSRLLNAEVSETFSWAWGLKRLLLGMTMADSPQFVNDLLTVPEVEGQYSVLLGKLIQLLEQLQGFAQELAHPRTAQEWHQYLEEMKQTCFEVSNDDLYSWEALSRATADLVTHCEQAGFEDTLTLLQIRTVLVKKFTTPDAANHFLTGQVTFCSMLPMRSIPFKTVCILGLNDGEFPRQSNPLSIDLMSRGPRKQGDRSRRLEDRYLFLEALISARDYLYLSYQGRRGKDNTERQPSLVLAELLALLEQGYGFTPQNIKQLPLHPFSPANFTGESPGFESGWFRLASALQNKQALTQGAFSATATPERTDNLSVDELARAFDNPLKTFANKRLGVYLEESSPLLNDEEPFEENSLLRFNSIRAFVEADFKQQDKTEIARVLQHSGDFPDTPLTPGLLDDWQQEASALFQSLGLHVVEQNVMQVESQQHIIEARAWQGGDGLQMLHYGSQNTKRSVEQYLTLLCFNANGNALPLNVHFIKREKGEAKIYKQVYQPVPAELAKRRLDMMMSAYLKILQSPVPDFADIGAGLAQKYTGGPSGRQCKIPDIGFDEWLMSARGVMAWDAVLDNGSEFRKSISEDPYSRWFFPLGIQQSQCDLGLVLDFYVPLRLGSKGEAL</sequence>
<dbReference type="GO" id="GO:0009338">
    <property type="term" value="C:exodeoxyribonuclease V complex"/>
    <property type="evidence" value="ECO:0007669"/>
    <property type="project" value="InterPro"/>
</dbReference>
<dbReference type="Proteomes" id="UP000175691">
    <property type="component" value="Unassembled WGS sequence"/>
</dbReference>
<keyword evidence="2 10" id="KW-0547">Nucleotide-binding</keyword>
<keyword evidence="8 10" id="KW-0238">DNA-binding</keyword>
<evidence type="ECO:0000256" key="8">
    <source>
        <dbReference type="ARBA" id="ARBA00023125"/>
    </source>
</evidence>
<dbReference type="HAMAP" id="MF_01486">
    <property type="entry name" value="RecC"/>
    <property type="match status" value="1"/>
</dbReference>
<evidence type="ECO:0000256" key="1">
    <source>
        <dbReference type="ARBA" id="ARBA00022722"/>
    </source>
</evidence>
<dbReference type="Pfam" id="PF04257">
    <property type="entry name" value="Exonuc_V_gamma"/>
    <property type="match status" value="1"/>
</dbReference>
<keyword evidence="13" id="KW-1185">Reference proteome</keyword>
<dbReference type="PANTHER" id="PTHR30591:SF1">
    <property type="entry name" value="RECBCD ENZYME SUBUNIT RECC"/>
    <property type="match status" value="1"/>
</dbReference>
<dbReference type="GO" id="GO:0000724">
    <property type="term" value="P:double-strand break repair via homologous recombination"/>
    <property type="evidence" value="ECO:0007669"/>
    <property type="project" value="UniProtKB-UniRule"/>
</dbReference>
<evidence type="ECO:0000259" key="11">
    <source>
        <dbReference type="Pfam" id="PF17946"/>
    </source>
</evidence>
<accession>A0A1E7ZBP3</accession>
<keyword evidence="6 10" id="KW-0269">Exonuclease</keyword>
<gene>
    <name evidence="10" type="primary">recC</name>
    <name evidence="12" type="ORF">BFC18_10545</name>
</gene>
<dbReference type="AlphaFoldDB" id="A0A1E7ZBP3"/>
<dbReference type="Pfam" id="PF17946">
    <property type="entry name" value="RecC_C"/>
    <property type="match status" value="1"/>
</dbReference>
<dbReference type="PANTHER" id="PTHR30591">
    <property type="entry name" value="RECBCD ENZYME SUBUNIT RECC"/>
    <property type="match status" value="1"/>
</dbReference>
<comment type="function">
    <text evidence="10">A helicase/nuclease that prepares dsDNA breaks (DSB) for recombinational DNA repair. Binds to DSBs and unwinds DNA via a highly rapid and processive ATP-dependent bidirectional helicase activity. Unwinds dsDNA until it encounters a Chi (crossover hotspot instigator) sequence from the 3' direction. Cuts ssDNA a few nucleotides 3' to the Chi site. The properties and activities of the enzyme are changed at Chi. The Chi-altered holoenzyme produces a long 3'-ssDNA overhang and facilitates RecA-binding to the ssDNA for homologous DNA recombination and repair. Holoenzyme degrades any linearized DNA that is unable to undergo homologous recombination. In the holoenzyme this subunit recognizes the wild-type Chi sequence, and when added to isolated RecB increases its ATP-dependent helicase processivity.</text>
</comment>
<dbReference type="NCBIfam" id="TIGR01450">
    <property type="entry name" value="recC"/>
    <property type="match status" value="1"/>
</dbReference>
<dbReference type="GO" id="GO:0008854">
    <property type="term" value="F:exodeoxyribonuclease V activity"/>
    <property type="evidence" value="ECO:0007669"/>
    <property type="project" value="InterPro"/>
</dbReference>
<comment type="caution">
    <text evidence="12">The sequence shown here is derived from an EMBL/GenBank/DDBJ whole genome shotgun (WGS) entry which is preliminary data.</text>
</comment>
<dbReference type="GO" id="GO:0003678">
    <property type="term" value="F:DNA helicase activity"/>
    <property type="evidence" value="ECO:0007669"/>
    <property type="project" value="UniProtKB-UniRule"/>
</dbReference>
<dbReference type="GO" id="GO:0005524">
    <property type="term" value="F:ATP binding"/>
    <property type="evidence" value="ECO:0007669"/>
    <property type="project" value="UniProtKB-UniRule"/>
</dbReference>
<dbReference type="InterPro" id="IPR011335">
    <property type="entry name" value="Restrct_endonuc-II-like"/>
</dbReference>
<evidence type="ECO:0000313" key="12">
    <source>
        <dbReference type="EMBL" id="OFC70881.1"/>
    </source>
</evidence>
<keyword evidence="1 10" id="KW-0540">Nuclease</keyword>
<feature type="domain" description="RecC C-terminal" evidence="11">
    <location>
        <begin position="771"/>
        <end position="993"/>
    </location>
</feature>
<evidence type="ECO:0000256" key="9">
    <source>
        <dbReference type="ARBA" id="ARBA00023204"/>
    </source>
</evidence>
<proteinExistence type="inferred from homology"/>
<dbReference type="GO" id="GO:0003677">
    <property type="term" value="F:DNA binding"/>
    <property type="evidence" value="ECO:0007669"/>
    <property type="project" value="UniProtKB-UniRule"/>
</dbReference>
<dbReference type="EMBL" id="MDHN01000021">
    <property type="protein sequence ID" value="OFC70881.1"/>
    <property type="molecule type" value="Genomic_DNA"/>
</dbReference>
<comment type="subunit">
    <text evidence="10">Heterotrimer of RecB, RecC and RecD. All subunits contribute to DNA-binding.</text>
</comment>
<dbReference type="SUPFAM" id="SSF52980">
    <property type="entry name" value="Restriction endonuclease-like"/>
    <property type="match status" value="1"/>
</dbReference>
<evidence type="ECO:0000256" key="2">
    <source>
        <dbReference type="ARBA" id="ARBA00022741"/>
    </source>
</evidence>
<comment type="miscellaneous">
    <text evidence="10">In the RecBCD complex, RecB has a slow 3'-5' helicase, an exonuclease activity and loads RecA onto ssDNA, RecD has a fast 5'-3' helicase activity, while RecC stimulates the ATPase and processivity of the RecB helicase and contributes to recognition of the Chi site.</text>
</comment>
<evidence type="ECO:0000256" key="10">
    <source>
        <dbReference type="HAMAP-Rule" id="MF_01486"/>
    </source>
</evidence>
<dbReference type="InterPro" id="IPR013986">
    <property type="entry name" value="DExx_box_DNA_helicase_dom_sf"/>
</dbReference>
<dbReference type="SUPFAM" id="SSF52540">
    <property type="entry name" value="P-loop containing nucleoside triphosphate hydrolases"/>
    <property type="match status" value="2"/>
</dbReference>
<dbReference type="Gene3D" id="3.40.50.300">
    <property type="entry name" value="P-loop containing nucleotide triphosphate hydrolases"/>
    <property type="match status" value="2"/>
</dbReference>
<evidence type="ECO:0000256" key="4">
    <source>
        <dbReference type="ARBA" id="ARBA00022801"/>
    </source>
</evidence>
<evidence type="ECO:0000256" key="7">
    <source>
        <dbReference type="ARBA" id="ARBA00022840"/>
    </source>
</evidence>
<keyword evidence="4 10" id="KW-0378">Hydrolase</keyword>